<dbReference type="NCBIfam" id="TIGR01909">
    <property type="entry name" value="C_GCAxxG_C_C"/>
    <property type="match status" value="1"/>
</dbReference>
<dbReference type="InterPro" id="IPR010181">
    <property type="entry name" value="CGCAxxGCC_motif"/>
</dbReference>
<dbReference type="Pfam" id="PF09719">
    <property type="entry name" value="C_GCAxxG_C_C"/>
    <property type="match status" value="1"/>
</dbReference>
<reference evidence="1 2" key="1">
    <citation type="submission" date="2022-07" db="EMBL/GenBank/DDBJ databases">
        <title>Fecal culturing of patients with breast cancer.</title>
        <authorList>
            <person name="Teng N.M.Y."/>
            <person name="Kiu R."/>
            <person name="Evans R."/>
            <person name="Baker D.J."/>
            <person name="Zenner C."/>
            <person name="Robinson S.D."/>
            <person name="Hall L.J."/>
        </authorList>
    </citation>
    <scope>NUCLEOTIDE SEQUENCE [LARGE SCALE GENOMIC DNA]</scope>
    <source>
        <strain evidence="1 2">LH1063</strain>
    </source>
</reference>
<proteinExistence type="predicted"/>
<evidence type="ECO:0000313" key="2">
    <source>
        <dbReference type="Proteomes" id="UP001205603"/>
    </source>
</evidence>
<keyword evidence="2" id="KW-1185">Reference proteome</keyword>
<protein>
    <submittedName>
        <fullName evidence="1">C-GCAxxG-C-C family protein</fullName>
    </submittedName>
</protein>
<dbReference type="Proteomes" id="UP001205603">
    <property type="component" value="Unassembled WGS sequence"/>
</dbReference>
<name>A0ABT1MJA5_9BACT</name>
<sequence>MKDFDIEERVERARSLFLNGYNCAQSVFLAYNDLYGIDHKLAATLSAPLGGGMGRLREVCGAVTGSFLIAGLQFPANDPADRTAKIRNYTVVQELAARFREINGSIVCRELLGIGCKKDNPVPSERTEQYYKKRPCAEYVAIAARIIGEKIKEDVKD</sequence>
<organism evidence="1 2">
    <name type="scientific">Coprobacter tertius</name>
    <dbReference type="NCBI Taxonomy" id="2944915"/>
    <lineage>
        <taxon>Bacteria</taxon>
        <taxon>Pseudomonadati</taxon>
        <taxon>Bacteroidota</taxon>
        <taxon>Bacteroidia</taxon>
        <taxon>Bacteroidales</taxon>
        <taxon>Barnesiellaceae</taxon>
        <taxon>Coprobacter</taxon>
    </lineage>
</organism>
<gene>
    <name evidence="1" type="ORF">NMU02_11450</name>
</gene>
<accession>A0ABT1MJA5</accession>
<evidence type="ECO:0000313" key="1">
    <source>
        <dbReference type="EMBL" id="MCP9612707.1"/>
    </source>
</evidence>
<comment type="caution">
    <text evidence="1">The sequence shown here is derived from an EMBL/GenBank/DDBJ whole genome shotgun (WGS) entry which is preliminary data.</text>
</comment>
<dbReference type="RefSeq" id="WP_255028055.1">
    <property type="nucleotide sequence ID" value="NZ_JANDHW010000013.1"/>
</dbReference>
<dbReference type="EMBL" id="JANDHW010000013">
    <property type="protein sequence ID" value="MCP9612707.1"/>
    <property type="molecule type" value="Genomic_DNA"/>
</dbReference>